<dbReference type="AlphaFoldDB" id="A0A844HUL6"/>
<dbReference type="Pfam" id="PF13432">
    <property type="entry name" value="TPR_16"/>
    <property type="match status" value="3"/>
</dbReference>
<dbReference type="InterPro" id="IPR011990">
    <property type="entry name" value="TPR-like_helical_dom_sf"/>
</dbReference>
<dbReference type="InterPro" id="IPR019734">
    <property type="entry name" value="TPR_rpt"/>
</dbReference>
<accession>A0A844HUL6</accession>
<dbReference type="PANTHER" id="PTHR12558">
    <property type="entry name" value="CELL DIVISION CYCLE 16,23,27"/>
    <property type="match status" value="1"/>
</dbReference>
<feature type="repeat" description="TPR" evidence="1">
    <location>
        <begin position="765"/>
        <end position="798"/>
    </location>
</feature>
<protein>
    <submittedName>
        <fullName evidence="2">Tetratricopeptide repeat protein</fullName>
    </submittedName>
</protein>
<evidence type="ECO:0000313" key="3">
    <source>
        <dbReference type="Proteomes" id="UP000431462"/>
    </source>
</evidence>
<dbReference type="Gene3D" id="1.25.40.10">
    <property type="entry name" value="Tetratricopeptide repeat domain"/>
    <property type="match status" value="3"/>
</dbReference>
<reference evidence="2 3" key="1">
    <citation type="submission" date="2019-06" db="EMBL/GenBank/DDBJ databases">
        <title>Enrichment of Autotrophic Halophilic Microorganisms from Red Sea Brine Pool Using Microbial Electrosynthesis System.</title>
        <authorList>
            <person name="Alqahtani M.F."/>
            <person name="Bajracharya S."/>
            <person name="Katuri K.P."/>
            <person name="Ali M."/>
            <person name="Saikaly P.E."/>
        </authorList>
    </citation>
    <scope>NUCLEOTIDE SEQUENCE [LARGE SCALE GENOMIC DNA]</scope>
    <source>
        <strain evidence="2">MES15</strain>
    </source>
</reference>
<dbReference type="SUPFAM" id="SSF48452">
    <property type="entry name" value="TPR-like"/>
    <property type="match status" value="5"/>
</dbReference>
<dbReference type="EMBL" id="VENC01000008">
    <property type="protein sequence ID" value="MTI98619.1"/>
    <property type="molecule type" value="Genomic_DNA"/>
</dbReference>
<organism evidence="2 3">
    <name type="scientific">Marinobacter adhaerens</name>
    <dbReference type="NCBI Taxonomy" id="1033846"/>
    <lineage>
        <taxon>Bacteria</taxon>
        <taxon>Pseudomonadati</taxon>
        <taxon>Pseudomonadota</taxon>
        <taxon>Gammaproteobacteria</taxon>
        <taxon>Pseudomonadales</taxon>
        <taxon>Marinobacteraceae</taxon>
        <taxon>Marinobacter</taxon>
    </lineage>
</organism>
<dbReference type="Proteomes" id="UP000431462">
    <property type="component" value="Unassembled WGS sequence"/>
</dbReference>
<comment type="caution">
    <text evidence="2">The sequence shown here is derived from an EMBL/GenBank/DDBJ whole genome shotgun (WGS) entry which is preliminary data.</text>
</comment>
<proteinExistence type="predicted"/>
<feature type="repeat" description="TPR" evidence="1">
    <location>
        <begin position="489"/>
        <end position="522"/>
    </location>
</feature>
<evidence type="ECO:0000313" key="2">
    <source>
        <dbReference type="EMBL" id="MTI98619.1"/>
    </source>
</evidence>
<sequence length="892" mass="98026">MKSTAVACVVIVSLVIGLTGCSNEDEMSQEDIQYLSHLDQSRFFQRQGELKASTIEARSAIELQPDKVAPYFVIIDNLLKAGDAVNAERQLDRLLASIPLESLAPPEANKAALIRAEAMLMQGQFQGAISALTSLDSPDRAIELEASLLRGRIHLASNNTDLAEQAYREARSLDNTTALPLVGLSRLAFVRNEPDQVAHFIEEAEQVDPDEAELWLWKAQLAHEREQWKEAEDAYIKALEDIGQFDVMTYRKYETISALIQTLREQGKSSEAFVYEEILAKSAPGTIKSNLTAASKAYQEGDMETASRYLEEVLSQAPGHRQSSLMLGMVRFRQGRVEEAETLLAPIVEEGGSDTANKLLAATRLQLRDSEGARDALGELNNDQKDPEVLALVGIASLASGDIGTGQKLIQRALSLQPDNHQLRLRYASFLLQQGDTSEVIMQAQQLIDSSSYADQARLLIIQAHVASGDTKAGVESANSWLKEHPDNINALITRGQLAAREGERTEAMRYFDEAASKAPDSAAPLIAAANLKLEMSRPEEALIHFQQAAELSPNNRQALVGVSRLMEQDEAVKFMRKILDNEPSAHGPKAVLLEVALHKGNSGEADQLTAALLERSSEDTPSPAASLVAGIYYGVAVRQIEEGNVDQAAKTLERGRILFPSNEDIALQSAAMAFREGNDSEARSILHEVKIEHPESARPFMVEATYLASLGKHREAAEMVQLALAKERTATNELAYALELHKAGQTTKAIESLEQSVDLFPDDPKLLLNLAVLYQSSEQGSRAIDVYERVLTLTNDNVIALNNLAWLYHQNDDQRAVELARRAYELNPRSGAIADTYGWILFNSGQAEKSVPLLEKARELEPDAVDIAQHLVEAYRATGQDEKAKALMEKL</sequence>
<dbReference type="PROSITE" id="PS50005">
    <property type="entry name" value="TPR"/>
    <property type="match status" value="4"/>
</dbReference>
<dbReference type="PROSITE" id="PS51257">
    <property type="entry name" value="PROKAR_LIPOPROTEIN"/>
    <property type="match status" value="1"/>
</dbReference>
<dbReference type="Pfam" id="PF14559">
    <property type="entry name" value="TPR_19"/>
    <property type="match status" value="3"/>
</dbReference>
<feature type="repeat" description="TPR" evidence="1">
    <location>
        <begin position="387"/>
        <end position="420"/>
    </location>
</feature>
<evidence type="ECO:0000256" key="1">
    <source>
        <dbReference type="PROSITE-ProRule" id="PRU00339"/>
    </source>
</evidence>
<dbReference type="SMART" id="SM00028">
    <property type="entry name" value="TPR"/>
    <property type="match status" value="11"/>
</dbReference>
<keyword evidence="1" id="KW-0802">TPR repeat</keyword>
<name>A0A844HUL6_9GAMM</name>
<dbReference type="PANTHER" id="PTHR12558:SF13">
    <property type="entry name" value="CELL DIVISION CYCLE PROTEIN 27 HOMOLOG"/>
    <property type="match status" value="1"/>
</dbReference>
<gene>
    <name evidence="2" type="ORF">FH752_08360</name>
</gene>
<feature type="repeat" description="TPR" evidence="1">
    <location>
        <begin position="523"/>
        <end position="556"/>
    </location>
</feature>